<reference evidence="4 5" key="1">
    <citation type="submission" date="2017-04" db="EMBL/GenBank/DDBJ databases">
        <authorList>
            <person name="Afonso C.L."/>
            <person name="Miller P.J."/>
            <person name="Scott M.A."/>
            <person name="Spackman E."/>
            <person name="Goraichik I."/>
            <person name="Dimitrov K.M."/>
            <person name="Suarez D.L."/>
            <person name="Swayne D.E."/>
        </authorList>
    </citation>
    <scope>NUCLEOTIDE SEQUENCE [LARGE SCALE GENOMIC DNA]</scope>
    <source>
        <strain evidence="4 5">DSM 13146</strain>
    </source>
</reference>
<dbReference type="Gene3D" id="3.40.50.2000">
    <property type="entry name" value="Glycogen Phosphorylase B"/>
    <property type="match status" value="2"/>
</dbReference>
<keyword evidence="1" id="KW-0328">Glycosyltransferase</keyword>
<feature type="domain" description="Glycosyltransferase subfamily 4-like N-terminal" evidence="3">
    <location>
        <begin position="21"/>
        <end position="172"/>
    </location>
</feature>
<dbReference type="AlphaFoldDB" id="A0A1W1X197"/>
<evidence type="ECO:0000256" key="2">
    <source>
        <dbReference type="ARBA" id="ARBA00022679"/>
    </source>
</evidence>
<dbReference type="STRING" id="1121390.SAMN02746041_00367"/>
<keyword evidence="5" id="KW-1185">Reference proteome</keyword>
<keyword evidence="2 4" id="KW-0808">Transferase</keyword>
<dbReference type="Pfam" id="PF13439">
    <property type="entry name" value="Glyco_transf_4"/>
    <property type="match status" value="1"/>
</dbReference>
<name>A0A1W1X197_9BACT</name>
<dbReference type="PANTHER" id="PTHR12526">
    <property type="entry name" value="GLYCOSYLTRANSFERASE"/>
    <property type="match status" value="1"/>
</dbReference>
<accession>A0A1W1X197</accession>
<dbReference type="GO" id="GO:0016757">
    <property type="term" value="F:glycosyltransferase activity"/>
    <property type="evidence" value="ECO:0007669"/>
    <property type="project" value="UniProtKB-KW"/>
</dbReference>
<dbReference type="Pfam" id="PF13692">
    <property type="entry name" value="Glyco_trans_1_4"/>
    <property type="match status" value="1"/>
</dbReference>
<dbReference type="Proteomes" id="UP000192783">
    <property type="component" value="Unassembled WGS sequence"/>
</dbReference>
<gene>
    <name evidence="4" type="ORF">SAMN02746041_00367</name>
</gene>
<proteinExistence type="predicted"/>
<evidence type="ECO:0000256" key="1">
    <source>
        <dbReference type="ARBA" id="ARBA00022676"/>
    </source>
</evidence>
<protein>
    <submittedName>
        <fullName evidence="4">Glycosyltransferase involved in cell wall bisynthesis</fullName>
    </submittedName>
</protein>
<evidence type="ECO:0000313" key="4">
    <source>
        <dbReference type="EMBL" id="SMC17674.1"/>
    </source>
</evidence>
<evidence type="ECO:0000313" key="5">
    <source>
        <dbReference type="Proteomes" id="UP000192783"/>
    </source>
</evidence>
<dbReference type="CDD" id="cd03801">
    <property type="entry name" value="GT4_PimA-like"/>
    <property type="match status" value="1"/>
</dbReference>
<evidence type="ECO:0000259" key="3">
    <source>
        <dbReference type="Pfam" id="PF13439"/>
    </source>
</evidence>
<dbReference type="InterPro" id="IPR028098">
    <property type="entry name" value="Glyco_trans_4-like_N"/>
</dbReference>
<dbReference type="SUPFAM" id="SSF53756">
    <property type="entry name" value="UDP-Glycosyltransferase/glycogen phosphorylase"/>
    <property type="match status" value="1"/>
</dbReference>
<dbReference type="EMBL" id="FWXF01000001">
    <property type="protein sequence ID" value="SMC17674.1"/>
    <property type="molecule type" value="Genomic_DNA"/>
</dbReference>
<organism evidence="4 5">
    <name type="scientific">Desulfacinum hydrothermale DSM 13146</name>
    <dbReference type="NCBI Taxonomy" id="1121390"/>
    <lineage>
        <taxon>Bacteria</taxon>
        <taxon>Pseudomonadati</taxon>
        <taxon>Thermodesulfobacteriota</taxon>
        <taxon>Syntrophobacteria</taxon>
        <taxon>Syntrophobacterales</taxon>
        <taxon>Syntrophobacteraceae</taxon>
        <taxon>Desulfacinum</taxon>
    </lineage>
</organism>
<dbReference type="PANTHER" id="PTHR12526:SF510">
    <property type="entry name" value="D-INOSITOL 3-PHOSPHATE GLYCOSYLTRANSFERASE"/>
    <property type="match status" value="1"/>
</dbReference>
<sequence>MVYVARARLHRRRANVIQTLKTVEGLDKIGVGVRLFVPPWQGKESLEERLRYLGVLRRLDVCATPWLKSHWKAFHFAPFFWIYGRLLKTAASVYTRSVPISLSLTRRKIPHSLEIHDVAAIHRTGALEPVLAAYRRGVVRNLFSISRAAAQMLIEHGAEPTRIHVCPSGVDPAMFRKIQPFDPRRLKSPHIVYVGRISRDRGLDILERLSTLDCCRVTVVGELQDPPRHSPIQVVPFVSHRDIPKYLEEADILVMPYQRHLPHAASISPMKLFEAMAAGRPIIVSDLKPIREIIENGRNGLCVDPDDPEGWVAAVQSLRANPDLALRFSQTARNDAATYSWENRACTIRDVVLRNSGA</sequence>